<proteinExistence type="predicted"/>
<name>A0ABT4BR00_9FIRM</name>
<evidence type="ECO:0000313" key="2">
    <source>
        <dbReference type="EMBL" id="MCY1713329.1"/>
    </source>
</evidence>
<keyword evidence="1" id="KW-0812">Transmembrane</keyword>
<evidence type="ECO:0000256" key="1">
    <source>
        <dbReference type="SAM" id="Phobius"/>
    </source>
</evidence>
<dbReference type="EMBL" id="JAPOHA010000003">
    <property type="protein sequence ID" value="MCY1713329.1"/>
    <property type="molecule type" value="Genomic_DNA"/>
</dbReference>
<protein>
    <submittedName>
        <fullName evidence="2">Uncharacterized protein</fullName>
    </submittedName>
</protein>
<comment type="caution">
    <text evidence="2">The sequence shown here is derived from an EMBL/GenBank/DDBJ whole genome shotgun (WGS) entry which is preliminary data.</text>
</comment>
<feature type="transmembrane region" description="Helical" evidence="1">
    <location>
        <begin position="7"/>
        <end position="26"/>
    </location>
</feature>
<keyword evidence="1" id="KW-0472">Membrane</keyword>
<organism evidence="2 3">
    <name type="scientific">Caproiciproducens galactitolivorans</name>
    <dbReference type="NCBI Taxonomy" id="642589"/>
    <lineage>
        <taxon>Bacteria</taxon>
        <taxon>Bacillati</taxon>
        <taxon>Bacillota</taxon>
        <taxon>Clostridia</taxon>
        <taxon>Eubacteriales</taxon>
        <taxon>Acutalibacteraceae</taxon>
        <taxon>Caproiciproducens</taxon>
    </lineage>
</organism>
<evidence type="ECO:0000313" key="3">
    <source>
        <dbReference type="Proteomes" id="UP001082703"/>
    </source>
</evidence>
<reference evidence="2 3" key="1">
    <citation type="submission" date="2022-11" db="EMBL/GenBank/DDBJ databases">
        <authorList>
            <person name="Caiyu Z."/>
        </authorList>
    </citation>
    <scope>NUCLEOTIDE SEQUENCE [LARGE SCALE GENOMIC DNA]</scope>
    <source>
        <strain evidence="2 3">YR-4</strain>
    </source>
</reference>
<accession>A0ABT4BR00</accession>
<dbReference type="Proteomes" id="UP001082703">
    <property type="component" value="Unassembled WGS sequence"/>
</dbReference>
<feature type="transmembrane region" description="Helical" evidence="1">
    <location>
        <begin position="32"/>
        <end position="54"/>
    </location>
</feature>
<sequence length="97" mass="11036">MNGYPKVFSGVIAAAGVLLIFLIRFVGKNDPVLSYLLSAVAAWMILNNIVWQAVGECRKYHRFAWNESKTLRSNCFWILGFTIFVCLLNFVAIQRGY</sequence>
<dbReference type="RefSeq" id="WP_268057337.1">
    <property type="nucleotide sequence ID" value="NZ_JAPOHA010000003.1"/>
</dbReference>
<keyword evidence="3" id="KW-1185">Reference proteome</keyword>
<keyword evidence="1" id="KW-1133">Transmembrane helix</keyword>
<gene>
    <name evidence="2" type="ORF">OUY18_03535</name>
</gene>
<feature type="transmembrane region" description="Helical" evidence="1">
    <location>
        <begin position="75"/>
        <end position="93"/>
    </location>
</feature>